<dbReference type="Pfam" id="PF00672">
    <property type="entry name" value="HAMP"/>
    <property type="match status" value="1"/>
</dbReference>
<dbReference type="SMART" id="SM00304">
    <property type="entry name" value="HAMP"/>
    <property type="match status" value="1"/>
</dbReference>
<dbReference type="EMBL" id="QGDL01000004">
    <property type="protein sequence ID" value="PWJ30395.1"/>
    <property type="molecule type" value="Genomic_DNA"/>
</dbReference>
<dbReference type="AlphaFoldDB" id="A0A2Y9C9X3"/>
<dbReference type="InterPro" id="IPR036890">
    <property type="entry name" value="HATPase_C_sf"/>
</dbReference>
<dbReference type="CDD" id="cd06225">
    <property type="entry name" value="HAMP"/>
    <property type="match status" value="1"/>
</dbReference>
<dbReference type="InterPro" id="IPR005467">
    <property type="entry name" value="His_kinase_dom"/>
</dbReference>
<dbReference type="PRINTS" id="PR00344">
    <property type="entry name" value="BCTRLSENSOR"/>
</dbReference>
<keyword evidence="5" id="KW-0808">Transferase</keyword>
<feature type="domain" description="HAMP" evidence="10">
    <location>
        <begin position="315"/>
        <end position="367"/>
    </location>
</feature>
<evidence type="ECO:0000259" key="10">
    <source>
        <dbReference type="PROSITE" id="PS50885"/>
    </source>
</evidence>
<evidence type="ECO:0000256" key="1">
    <source>
        <dbReference type="ARBA" id="ARBA00000085"/>
    </source>
</evidence>
<evidence type="ECO:0000256" key="7">
    <source>
        <dbReference type="ARBA" id="ARBA00023012"/>
    </source>
</evidence>
<comment type="caution">
    <text evidence="11">The sequence shown here is derived from an EMBL/GenBank/DDBJ whole genome shotgun (WGS) entry which is preliminary data.</text>
</comment>
<dbReference type="InterPro" id="IPR003660">
    <property type="entry name" value="HAMP_dom"/>
</dbReference>
<sequence length="593" mass="67492">MKLKNKLLLSQILVFLVMFFTLTVLLPHIVYLSSGEKELENAMNFNEQIMMRMERCFDEVERFSTVVGKDDGLNELLEAYMEEPVEKNAAKIRLYLSGMGRKDSLPPNQVLGIYLNVSRGEKNYSFNTVGISQSVKSHIQQQVLPKMREEEKNSMFVEPFTFVKEESTAFFGSNFNMGYGYARQYGKNGITGQAVIVASYDEIIYIAQDVNDYCNDFLLLNGDNVQVAPSVKDSDIDVNTALSDLTIGDSYMEGFHRDEDGVTVVRYSQNRSWKLLSRLTREEIIANNRSLILLNEILVAIFGICVVAVMVPLVRKFVGPLGEVSRQMGEIAKGNLSARVTVKSRDEIGEASESFNIMAGKLEDNIQELIEKEKLEQTMRYSLLVSQVDPHFIYNTMNTITYLAQKERNEDVIAVNRAMIEILRDRLRIEISEVYDTVEQELNVTRQYLIIQKYRYEGTFKTKMDVDEEVKGILIAKNVIQPLVENALFHGILENKDENGEILGGCITITAHQEEGEIVLSIEDNGAGMSRERLDEILNQPKGRIRGAHIGIRNIRERIKYIYGESYNLEISSKERQGTKVVVRLPAVINKEV</sequence>
<dbReference type="SMART" id="SM00387">
    <property type="entry name" value="HATPase_c"/>
    <property type="match status" value="1"/>
</dbReference>
<organism evidence="11 12">
    <name type="scientific">Faecalicatena orotica</name>
    <dbReference type="NCBI Taxonomy" id="1544"/>
    <lineage>
        <taxon>Bacteria</taxon>
        <taxon>Bacillati</taxon>
        <taxon>Bacillota</taxon>
        <taxon>Clostridia</taxon>
        <taxon>Lachnospirales</taxon>
        <taxon>Lachnospiraceae</taxon>
        <taxon>Faecalicatena</taxon>
    </lineage>
</organism>
<gene>
    <name evidence="11" type="ORF">A8806_104265</name>
</gene>
<evidence type="ECO:0000256" key="4">
    <source>
        <dbReference type="ARBA" id="ARBA00022553"/>
    </source>
</evidence>
<keyword evidence="8" id="KW-0812">Transmembrane</keyword>
<feature type="transmembrane region" description="Helical" evidence="8">
    <location>
        <begin position="297"/>
        <end position="318"/>
    </location>
</feature>
<keyword evidence="12" id="KW-1185">Reference proteome</keyword>
<keyword evidence="4" id="KW-0597">Phosphoprotein</keyword>
<dbReference type="InterPro" id="IPR004358">
    <property type="entry name" value="Sig_transdc_His_kin-like_C"/>
</dbReference>
<dbReference type="PROSITE" id="PS50885">
    <property type="entry name" value="HAMP"/>
    <property type="match status" value="1"/>
</dbReference>
<dbReference type="SUPFAM" id="SSF55874">
    <property type="entry name" value="ATPase domain of HSP90 chaperone/DNA topoisomerase II/histidine kinase"/>
    <property type="match status" value="1"/>
</dbReference>
<dbReference type="PROSITE" id="PS50109">
    <property type="entry name" value="HIS_KIN"/>
    <property type="match status" value="1"/>
</dbReference>
<keyword evidence="7" id="KW-0902">Two-component regulatory system</keyword>
<dbReference type="InterPro" id="IPR003594">
    <property type="entry name" value="HATPase_dom"/>
</dbReference>
<dbReference type="InterPro" id="IPR010559">
    <property type="entry name" value="Sig_transdc_His_kin_internal"/>
</dbReference>
<dbReference type="Proteomes" id="UP000245845">
    <property type="component" value="Unassembled WGS sequence"/>
</dbReference>
<dbReference type="Pfam" id="PF06580">
    <property type="entry name" value="His_kinase"/>
    <property type="match status" value="1"/>
</dbReference>
<dbReference type="Pfam" id="PF02518">
    <property type="entry name" value="HATPase_c"/>
    <property type="match status" value="1"/>
</dbReference>
<comment type="catalytic activity">
    <reaction evidence="1">
        <text>ATP + protein L-histidine = ADP + protein N-phospho-L-histidine.</text>
        <dbReference type="EC" id="2.7.13.3"/>
    </reaction>
</comment>
<dbReference type="Gene3D" id="3.30.565.10">
    <property type="entry name" value="Histidine kinase-like ATPase, C-terminal domain"/>
    <property type="match status" value="1"/>
</dbReference>
<dbReference type="GO" id="GO:0000155">
    <property type="term" value="F:phosphorelay sensor kinase activity"/>
    <property type="evidence" value="ECO:0007669"/>
    <property type="project" value="InterPro"/>
</dbReference>
<keyword evidence="6 11" id="KW-0418">Kinase</keyword>
<dbReference type="SUPFAM" id="SSF158472">
    <property type="entry name" value="HAMP domain-like"/>
    <property type="match status" value="1"/>
</dbReference>
<feature type="domain" description="Histidine kinase" evidence="9">
    <location>
        <begin position="477"/>
        <end position="589"/>
    </location>
</feature>
<reference evidence="11 12" key="1">
    <citation type="submission" date="2018-05" db="EMBL/GenBank/DDBJ databases">
        <title>The Hungate 1000. A catalogue of reference genomes from the rumen microbiome.</title>
        <authorList>
            <person name="Kelly W."/>
        </authorList>
    </citation>
    <scope>NUCLEOTIDE SEQUENCE [LARGE SCALE GENOMIC DNA]</scope>
    <source>
        <strain evidence="11 12">NLAE-zl-C242</strain>
    </source>
</reference>
<dbReference type="EC" id="2.7.13.3" evidence="3"/>
<evidence type="ECO:0000256" key="8">
    <source>
        <dbReference type="SAM" id="Phobius"/>
    </source>
</evidence>
<evidence type="ECO:0000256" key="6">
    <source>
        <dbReference type="ARBA" id="ARBA00022777"/>
    </source>
</evidence>
<dbReference type="OrthoDB" id="9809348at2"/>
<evidence type="ECO:0000259" key="9">
    <source>
        <dbReference type="PROSITE" id="PS50109"/>
    </source>
</evidence>
<dbReference type="PANTHER" id="PTHR34220">
    <property type="entry name" value="SENSOR HISTIDINE KINASE YPDA"/>
    <property type="match status" value="1"/>
</dbReference>
<dbReference type="InterPro" id="IPR050640">
    <property type="entry name" value="Bact_2-comp_sensor_kinase"/>
</dbReference>
<evidence type="ECO:0000256" key="2">
    <source>
        <dbReference type="ARBA" id="ARBA00004370"/>
    </source>
</evidence>
<comment type="subcellular location">
    <subcellularLocation>
        <location evidence="2">Membrane</location>
    </subcellularLocation>
</comment>
<protein>
    <recommendedName>
        <fullName evidence="3">histidine kinase</fullName>
        <ecNumber evidence="3">2.7.13.3</ecNumber>
    </recommendedName>
</protein>
<accession>A0A2Y9C9X3</accession>
<evidence type="ECO:0000256" key="3">
    <source>
        <dbReference type="ARBA" id="ARBA00012438"/>
    </source>
</evidence>
<dbReference type="PANTHER" id="PTHR34220:SF7">
    <property type="entry name" value="SENSOR HISTIDINE KINASE YPDA"/>
    <property type="match status" value="1"/>
</dbReference>
<dbReference type="RefSeq" id="WP_109730819.1">
    <property type="nucleotide sequence ID" value="NZ_BAAACK010000019.1"/>
</dbReference>
<evidence type="ECO:0000256" key="5">
    <source>
        <dbReference type="ARBA" id="ARBA00022679"/>
    </source>
</evidence>
<evidence type="ECO:0000313" key="12">
    <source>
        <dbReference type="Proteomes" id="UP000245845"/>
    </source>
</evidence>
<proteinExistence type="predicted"/>
<keyword evidence="8" id="KW-1133">Transmembrane helix</keyword>
<dbReference type="Gene3D" id="6.10.340.10">
    <property type="match status" value="1"/>
</dbReference>
<evidence type="ECO:0000313" key="11">
    <source>
        <dbReference type="EMBL" id="PWJ30395.1"/>
    </source>
</evidence>
<name>A0A2Y9C9X3_9FIRM</name>
<dbReference type="GO" id="GO:0016020">
    <property type="term" value="C:membrane"/>
    <property type="evidence" value="ECO:0007669"/>
    <property type="project" value="UniProtKB-SubCell"/>
</dbReference>
<keyword evidence="8" id="KW-0472">Membrane</keyword>